<evidence type="ECO:0000313" key="1">
    <source>
        <dbReference type="EMBL" id="TYB82605.1"/>
    </source>
</evidence>
<evidence type="ECO:0000313" key="2">
    <source>
        <dbReference type="Proteomes" id="UP000322080"/>
    </source>
</evidence>
<reference evidence="1" key="1">
    <citation type="submission" date="2019-08" db="EMBL/GenBank/DDBJ databases">
        <title>Identification of a novel species of the genus Boseongicola.</title>
        <authorList>
            <person name="Zhang X.-Q."/>
        </authorList>
    </citation>
    <scope>NUCLEOTIDE SEQUENCE [LARGE SCALE GENOMIC DNA]</scope>
    <source>
        <strain evidence="1">HY14</strain>
    </source>
</reference>
<organism evidence="1 2">
    <name type="scientific">Maritimibacter fusiformis</name>
    <dbReference type="NCBI Taxonomy" id="2603819"/>
    <lineage>
        <taxon>Bacteria</taxon>
        <taxon>Pseudomonadati</taxon>
        <taxon>Pseudomonadota</taxon>
        <taxon>Alphaproteobacteria</taxon>
        <taxon>Rhodobacterales</taxon>
        <taxon>Roseobacteraceae</taxon>
        <taxon>Maritimibacter</taxon>
    </lineage>
</organism>
<gene>
    <name evidence="1" type="ORF">FVF75_05910</name>
</gene>
<dbReference type="EMBL" id="VSIY01000004">
    <property type="protein sequence ID" value="TYB82605.1"/>
    <property type="molecule type" value="Genomic_DNA"/>
</dbReference>
<sequence length="179" mass="19188">MARITAILAAPDSAVHLFAYLREGLKRDVGSDLTTASVFDLGAMRGRRVFTDNAAAYPVGNFKRLDRNRFYDTVIESGQVFATTRIEEIAEVFFDWEKIQGLGFGSNLNLPAIADGQVIGTVNLLAPTGHYTAARIAAALAWQPVATLCFLLLLRGNPETDSFIGQVAAPAAGPVMEGA</sequence>
<accession>A0A5D0RP00</accession>
<comment type="caution">
    <text evidence="1">The sequence shown here is derived from an EMBL/GenBank/DDBJ whole genome shotgun (WGS) entry which is preliminary data.</text>
</comment>
<evidence type="ECO:0008006" key="3">
    <source>
        <dbReference type="Google" id="ProtNLM"/>
    </source>
</evidence>
<dbReference type="SUPFAM" id="SSF55781">
    <property type="entry name" value="GAF domain-like"/>
    <property type="match status" value="1"/>
</dbReference>
<dbReference type="Proteomes" id="UP000322080">
    <property type="component" value="Unassembled WGS sequence"/>
</dbReference>
<keyword evidence="2" id="KW-1185">Reference proteome</keyword>
<proteinExistence type="predicted"/>
<name>A0A5D0RP00_9RHOB</name>
<dbReference type="AlphaFoldDB" id="A0A5D0RP00"/>
<protein>
    <recommendedName>
        <fullName evidence="3">GAF domain-containing protein</fullName>
    </recommendedName>
</protein>